<dbReference type="InterPro" id="IPR041578">
    <property type="entry name" value="PIN_8"/>
</dbReference>
<gene>
    <name evidence="2" type="ORF">PSA7680_03170</name>
</gene>
<sequence length="273" mass="31542">MDRKKEKPGSDEYCHNHLGYKKKFGDYLVWHQILEHTKTSGKDSLVFVTDDGKEDWWWKIKSGGDKVLGPRPELVEEARSIGGVSDFLMYRPVSFLKYANKFLKTEVSAETIEEVRDVSRYRTSFYDRYDSIKGFAHRAELAVGRWLEGRYSSISRKGPGYPDFVAKSNGKRYGFEVKANMGGKLAMKWLREAVYQASYFLSTGELDESTIILVARSESEIWIHSDLIRKSRFKDMPKPVHIVLGILEEYENLEIFVPVKDVPLGGQDDRFDE</sequence>
<accession>A0A1Y5TBK9</accession>
<proteinExistence type="predicted"/>
<reference evidence="2 3" key="1">
    <citation type="submission" date="2017-03" db="EMBL/GenBank/DDBJ databases">
        <authorList>
            <person name="Afonso C.L."/>
            <person name="Miller P.J."/>
            <person name="Scott M.A."/>
            <person name="Spackman E."/>
            <person name="Goraichik I."/>
            <person name="Dimitrov K.M."/>
            <person name="Suarez D.L."/>
            <person name="Swayne D.E."/>
        </authorList>
    </citation>
    <scope>NUCLEOTIDE SEQUENCE [LARGE SCALE GENOMIC DNA]</scope>
    <source>
        <strain evidence="2 3">CECT 7680</strain>
    </source>
</reference>
<protein>
    <recommendedName>
        <fullName evidence="1">PIN like domain-containing protein</fullName>
    </recommendedName>
</protein>
<dbReference type="OrthoDB" id="9182727at2"/>
<feature type="domain" description="PIN like" evidence="1">
    <location>
        <begin position="8"/>
        <end position="74"/>
    </location>
</feature>
<name>A0A1Y5TBK9_9RHOB</name>
<dbReference type="AlphaFoldDB" id="A0A1Y5TBK9"/>
<keyword evidence="3" id="KW-1185">Reference proteome</keyword>
<evidence type="ECO:0000313" key="3">
    <source>
        <dbReference type="Proteomes" id="UP000193409"/>
    </source>
</evidence>
<dbReference type="Proteomes" id="UP000193409">
    <property type="component" value="Unassembled WGS sequence"/>
</dbReference>
<evidence type="ECO:0000259" key="1">
    <source>
        <dbReference type="Pfam" id="PF18476"/>
    </source>
</evidence>
<dbReference type="RefSeq" id="WP_139838691.1">
    <property type="nucleotide sequence ID" value="NZ_FWFQ01000028.1"/>
</dbReference>
<dbReference type="Pfam" id="PF18476">
    <property type="entry name" value="PIN_8"/>
    <property type="match status" value="1"/>
</dbReference>
<dbReference type="EMBL" id="FWFQ01000028">
    <property type="protein sequence ID" value="SLN60290.1"/>
    <property type="molecule type" value="Genomic_DNA"/>
</dbReference>
<evidence type="ECO:0000313" key="2">
    <source>
        <dbReference type="EMBL" id="SLN60290.1"/>
    </source>
</evidence>
<organism evidence="2 3">
    <name type="scientific">Pseudoruegeria aquimaris</name>
    <dbReference type="NCBI Taxonomy" id="393663"/>
    <lineage>
        <taxon>Bacteria</taxon>
        <taxon>Pseudomonadati</taxon>
        <taxon>Pseudomonadota</taxon>
        <taxon>Alphaproteobacteria</taxon>
        <taxon>Rhodobacterales</taxon>
        <taxon>Roseobacteraceae</taxon>
        <taxon>Pseudoruegeria</taxon>
    </lineage>
</organism>